<dbReference type="PANTHER" id="PTHR48475:SF1">
    <property type="entry name" value="RNASE H TYPE-1 DOMAIN-CONTAINING PROTEIN"/>
    <property type="match status" value="1"/>
</dbReference>
<proteinExistence type="predicted"/>
<dbReference type="SUPFAM" id="SSF53098">
    <property type="entry name" value="Ribonuclease H-like"/>
    <property type="match status" value="1"/>
</dbReference>
<dbReference type="Gene3D" id="3.30.420.10">
    <property type="entry name" value="Ribonuclease H-like superfamily/Ribonuclease H"/>
    <property type="match status" value="1"/>
</dbReference>
<accession>A0AA38FBW0</accession>
<evidence type="ECO:0000313" key="3">
    <source>
        <dbReference type="Proteomes" id="UP000824469"/>
    </source>
</evidence>
<dbReference type="Pfam" id="PF13456">
    <property type="entry name" value="RVT_3"/>
    <property type="match status" value="1"/>
</dbReference>
<evidence type="ECO:0000313" key="2">
    <source>
        <dbReference type="EMBL" id="KAH9295902.1"/>
    </source>
</evidence>
<organism evidence="2 3">
    <name type="scientific">Taxus chinensis</name>
    <name type="common">Chinese yew</name>
    <name type="synonym">Taxus wallichiana var. chinensis</name>
    <dbReference type="NCBI Taxonomy" id="29808"/>
    <lineage>
        <taxon>Eukaryota</taxon>
        <taxon>Viridiplantae</taxon>
        <taxon>Streptophyta</taxon>
        <taxon>Embryophyta</taxon>
        <taxon>Tracheophyta</taxon>
        <taxon>Spermatophyta</taxon>
        <taxon>Pinopsida</taxon>
        <taxon>Pinidae</taxon>
        <taxon>Conifers II</taxon>
        <taxon>Cupressales</taxon>
        <taxon>Taxaceae</taxon>
        <taxon>Taxus</taxon>
    </lineage>
</organism>
<name>A0AA38FBW0_TAXCH</name>
<dbReference type="GO" id="GO:0003676">
    <property type="term" value="F:nucleic acid binding"/>
    <property type="evidence" value="ECO:0007669"/>
    <property type="project" value="InterPro"/>
</dbReference>
<feature type="domain" description="RNase H type-1" evidence="1">
    <location>
        <begin position="1"/>
        <end position="124"/>
    </location>
</feature>
<dbReference type="InterPro" id="IPR012337">
    <property type="entry name" value="RNaseH-like_sf"/>
</dbReference>
<protein>
    <recommendedName>
        <fullName evidence="1">RNase H type-1 domain-containing protein</fullName>
    </recommendedName>
</protein>
<comment type="caution">
    <text evidence="2">The sequence shown here is derived from an EMBL/GenBank/DDBJ whole genome shotgun (WGS) entry which is preliminary data.</text>
</comment>
<dbReference type="EMBL" id="JAHRHJ020000011">
    <property type="protein sequence ID" value="KAH9295902.1"/>
    <property type="molecule type" value="Genomic_DNA"/>
</dbReference>
<feature type="non-terminal residue" evidence="2">
    <location>
        <position position="1"/>
    </location>
</feature>
<keyword evidence="3" id="KW-1185">Reference proteome</keyword>
<gene>
    <name evidence="2" type="ORF">KI387_039490</name>
</gene>
<reference evidence="2 3" key="1">
    <citation type="journal article" date="2021" name="Nat. Plants">
        <title>The Taxus genome provides insights into paclitaxel biosynthesis.</title>
        <authorList>
            <person name="Xiong X."/>
            <person name="Gou J."/>
            <person name="Liao Q."/>
            <person name="Li Y."/>
            <person name="Zhou Q."/>
            <person name="Bi G."/>
            <person name="Li C."/>
            <person name="Du R."/>
            <person name="Wang X."/>
            <person name="Sun T."/>
            <person name="Guo L."/>
            <person name="Liang H."/>
            <person name="Lu P."/>
            <person name="Wu Y."/>
            <person name="Zhang Z."/>
            <person name="Ro D.K."/>
            <person name="Shang Y."/>
            <person name="Huang S."/>
            <person name="Yan J."/>
        </authorList>
    </citation>
    <scope>NUCLEOTIDE SEQUENCE [LARGE SCALE GENOMIC DNA]</scope>
    <source>
        <strain evidence="2">Ta-2019</strain>
    </source>
</reference>
<dbReference type="GO" id="GO:0004523">
    <property type="term" value="F:RNA-DNA hybrid ribonuclease activity"/>
    <property type="evidence" value="ECO:0007669"/>
    <property type="project" value="InterPro"/>
</dbReference>
<dbReference type="Proteomes" id="UP000824469">
    <property type="component" value="Unassembled WGS sequence"/>
</dbReference>
<feature type="non-terminal residue" evidence="2">
    <location>
        <position position="145"/>
    </location>
</feature>
<evidence type="ECO:0000259" key="1">
    <source>
        <dbReference type="PROSITE" id="PS50879"/>
    </source>
</evidence>
<dbReference type="InterPro" id="IPR036397">
    <property type="entry name" value="RNaseH_sf"/>
</dbReference>
<sequence>IHFDGSFTFHGSGAGVVLITPSGDPIPQAFCLGFPCTNNIVEYEALIAGMKLAIKWNVHHVKVVGDSQLIIKQVNDEYKVKDDKLIPYKKLVETLKEYFVCITFEQIPRAQNRSADAMEMVGSMLCIPPGNNDMPFFVENLRQPT</sequence>
<dbReference type="PROSITE" id="PS50879">
    <property type="entry name" value="RNASE_H_1"/>
    <property type="match status" value="1"/>
</dbReference>
<dbReference type="AlphaFoldDB" id="A0AA38FBW0"/>
<dbReference type="PANTHER" id="PTHR48475">
    <property type="entry name" value="RIBONUCLEASE H"/>
    <property type="match status" value="1"/>
</dbReference>
<dbReference type="OMA" id="ANHILDW"/>
<dbReference type="CDD" id="cd09279">
    <property type="entry name" value="RNase_HI_like"/>
    <property type="match status" value="1"/>
</dbReference>
<dbReference type="InterPro" id="IPR002156">
    <property type="entry name" value="RNaseH_domain"/>
</dbReference>